<dbReference type="InterPro" id="IPR022105">
    <property type="entry name" value="DUF3645"/>
</dbReference>
<evidence type="ECO:0000313" key="12">
    <source>
        <dbReference type="Proteomes" id="UP000076874"/>
    </source>
</evidence>
<dbReference type="InterPro" id="IPR022099">
    <property type="entry name" value="DUF3638"/>
</dbReference>
<keyword evidence="4" id="KW-0833">Ubl conjugation pathway</keyword>
<name>A0A167SPP3_9HYPO</name>
<evidence type="ECO:0000313" key="11">
    <source>
        <dbReference type="EMBL" id="OAA59813.1"/>
    </source>
</evidence>
<reference evidence="11 12" key="1">
    <citation type="journal article" date="2016" name="Genome Biol. Evol.">
        <title>Divergent and convergent evolution of fungal pathogenicity.</title>
        <authorList>
            <person name="Shang Y."/>
            <person name="Xiao G."/>
            <person name="Zheng P."/>
            <person name="Cen K."/>
            <person name="Zhan S."/>
            <person name="Wang C."/>
        </authorList>
    </citation>
    <scope>NUCLEOTIDE SEQUENCE [LARGE SCALE GENOMIC DNA]</scope>
    <source>
        <strain evidence="11 12">RCEF 264</strain>
    </source>
</reference>
<evidence type="ECO:0000256" key="6">
    <source>
        <dbReference type="ARBA" id="ARBA00022807"/>
    </source>
</evidence>
<dbReference type="InterPro" id="IPR046541">
    <property type="entry name" value="DUF6606"/>
</dbReference>
<dbReference type="EC" id="3.4.19.12" evidence="2"/>
<dbReference type="Pfam" id="PF12359">
    <property type="entry name" value="DUF3645"/>
    <property type="match status" value="1"/>
</dbReference>
<proteinExistence type="predicted"/>
<evidence type="ECO:0000259" key="10">
    <source>
        <dbReference type="Pfam" id="PF20255"/>
    </source>
</evidence>
<dbReference type="PANTHER" id="PTHR13367">
    <property type="entry name" value="UBIQUITIN THIOESTERASE"/>
    <property type="match status" value="1"/>
</dbReference>
<organism evidence="11 12">
    <name type="scientific">Niveomyces insectorum RCEF 264</name>
    <dbReference type="NCBI Taxonomy" id="1081102"/>
    <lineage>
        <taxon>Eukaryota</taxon>
        <taxon>Fungi</taxon>
        <taxon>Dikarya</taxon>
        <taxon>Ascomycota</taxon>
        <taxon>Pezizomycotina</taxon>
        <taxon>Sordariomycetes</taxon>
        <taxon>Hypocreomycetidae</taxon>
        <taxon>Hypocreales</taxon>
        <taxon>Cordycipitaceae</taxon>
        <taxon>Niveomyces</taxon>
    </lineage>
</organism>
<protein>
    <recommendedName>
        <fullName evidence="2">ubiquitinyl hydrolase 1</fullName>
        <ecNumber evidence="2">3.4.19.12</ecNumber>
    </recommendedName>
</protein>
<feature type="compositionally biased region" description="Gly residues" evidence="7">
    <location>
        <begin position="3287"/>
        <end position="3300"/>
    </location>
</feature>
<feature type="region of interest" description="Disordered" evidence="7">
    <location>
        <begin position="3236"/>
        <end position="3300"/>
    </location>
</feature>
<dbReference type="PANTHER" id="PTHR13367:SF33">
    <property type="entry name" value="P-LOOP CONTAINING NUCLEOSIDE TRIPHOSPHATE HYDROLASE PROTEIN"/>
    <property type="match status" value="1"/>
</dbReference>
<gene>
    <name evidence="11" type="ORF">SPI_06011</name>
</gene>
<evidence type="ECO:0000256" key="5">
    <source>
        <dbReference type="ARBA" id="ARBA00022801"/>
    </source>
</evidence>
<dbReference type="Proteomes" id="UP000076874">
    <property type="component" value="Unassembled WGS sequence"/>
</dbReference>
<accession>A0A167SPP3</accession>
<evidence type="ECO:0000256" key="4">
    <source>
        <dbReference type="ARBA" id="ARBA00022786"/>
    </source>
</evidence>
<keyword evidence="12" id="KW-1185">Reference proteome</keyword>
<evidence type="ECO:0000259" key="9">
    <source>
        <dbReference type="Pfam" id="PF12359"/>
    </source>
</evidence>
<feature type="compositionally biased region" description="Polar residues" evidence="7">
    <location>
        <begin position="3259"/>
        <end position="3281"/>
    </location>
</feature>
<keyword evidence="6" id="KW-0788">Thiol protease</keyword>
<feature type="domain" description="DUF6606" evidence="10">
    <location>
        <begin position="7"/>
        <end position="281"/>
    </location>
</feature>
<keyword evidence="5" id="KW-0378">Hydrolase</keyword>
<evidence type="ECO:0000256" key="2">
    <source>
        <dbReference type="ARBA" id="ARBA00012759"/>
    </source>
</evidence>
<evidence type="ECO:0000259" key="8">
    <source>
        <dbReference type="Pfam" id="PF12340"/>
    </source>
</evidence>
<sequence>MASVETIFNHVVLPPQLPGRQDEELDAIGQDLVQRLLAACRALESTTDPALADGWHALNNLWTSCQKINSETLDNLSLSEAFADLETDKQVLVCYVVEQNAGLLIHRAKDSENNSIVIFEAFEASPLSQDVLAAPNALRWGFPSRAVHVPAAHFDDTNFQAALASILDKASSEKLSHLAARATKAGTPIAENRNPASPALVTDMLFSVLEALGGPQTVQILHKRVRDDVHFHKAGVPWRRLPLWLVLRVAVQRQLSLVHGDAVGYVAYKLLISTLLSQLLDDCVRDGMHPSSVVLLQKKLGRRIAKLEKWTADQLSSTSNGVLVDQLFSNTAPAFQRAIQTASNYVEAEFARFRDKTTRRIPWLPQRAETEDLRLSLPNSGNYLRTLLQKWNNSRTDPVAGLQDQNCHIDLSQESGIRDTTDYVQSIVTAQQKLRDCEVMAEESWSIDPARLPSNKAEFVFLGIAGAISSLTDLALSAAFRNNPGQNSVVLLTIFDLWARLDSMTVHSHPMLAEYRPLFSSDLLQVLQLPELHSMKRLRRIQSYISEREANSKFPDRTIFNSNLDSECFGARFVGTSQELTARHERIKRRQESDRQVTTKNWKEACRVYDEMSEAISSSKCKCTMNKDGSKNINGCVRCFKWRTRNRMSIEVSEDLLPNDEALAAAIVFELDVPERIAIYRSTTWRILRKLAYPKLPPKGQGTLLKNHKPLAKFQNIDGPYTAVSLASSVKSFKQTHYGSQKMKAQLSQLLLPLASDFQLFDTEAGIWIKNFSEQPTLAHLCGVYVPTFLRTTVLPAKAHPPVWPEGPSSYQAVANRPECPLGMSIHEFEAVQRILSGKARRWLTMLAELNCSNLNFSNEDTVVTLSHLAYQVGPPSVTTQGEKYQPSPNHGVDLEHQNALGVCHAVFSDAAFVDRLLLEIEKRLRSIQNNWRETVTMELLITLAQRAYVLSADEAPRRDALALLHAARSTTLGWIDVLREQLMAATDSAAAHRVSMYAFKAALLCRRTFDTLVGEGDDSMGAEDLSAFVRASVALQQNFVVGVEALPAFEKIMLHRDTVMANSLQGRLRNAIERYPECLSEAIRYGIGMVNSSDLKSGSGGDRPGELHFAPWLFREPGNSGWVTSSAPLEGEESNWAHQRVAFHYVSGHILIDGKTMGKLPQDIRDSDDVKELFPSQHLLSYPSSLPGMSHRLMSLVENQSIHFGRREGRVVIVTRRWSGEICEHVPRRIFDNESGEFDLPRGLLDNVVHWFNKTTGQLEFRKGSKWTARPNDWRLDIVSQQAQRNEVLLVDPDSPTFRRLAAVFHQFEDKRRLTVFQPKSATGSLSVELRHLDLSFFVNGHGYLECRELNAEVDPNQDAGTLYGYRSMIVLRAVGEIRRRSIIFPLGPLRWTCDGAHVAAWTDLNVDRHSVRSGAAKNQITPEKSYARFAIDSVLGRLACPPEPRLLYTKALLHAVTSNALPDSLTGRTGEEEANHTLLSGRCQPWTSISGPVLKILEQLAALAPQRHYYPKDKRTLQTVTWDPQAPKGLQNDRYGRLVRALSAKSANLGCFEDPTTALGSEADKTKPPATDDTDRTLELRGEAQRLRYECPQEECHSSLVVENKDVVYVPRGSMGTLQPPPTQGTSHVSSKACAVFRIAQMVLNNSETIPMSKDLSEIFHKWALIGGFCDPCNVETTPISAFMDARTTSEQWGSLVQFFRNASGHRRYDALFTLAQLAFSPNADMDAVHLLAAYCYVPKLAALQPPPHASFVGFSFNKGFTMKELEDNIAAAYKDYQYKHEHKDWATAVSEDEKRQAEHKALCQQDGHMLATALYQCWPEALATDFTSDVVDVPAALAGILPEWNRRSQNLDLSKYVSEVHNVISAYRIRPEKKEREPRGFSHAELAKYFVPAPQQVIPSLVGGLVRSPMAPYSEVVDASPKDVNPTAPTGPMGDRVVCLTSVNDKRNAFNLYSREILELRQIVACFSGCEESLRRSYGEDLIESVEALERLSEQQNQIESGSSTPEPTLANVLARITRAAQTLDSIQEHLTRALSEQGWKGNTPGTAATNGFDWLQRVGLWPRLTRVSLLECLRSTANCHYGLNVREMLVLYGNAIASFQRLERIRRALRKNDRRRVSEEWRNSGHENWNPVDYPDWLLLEIDGDLLIRAEQVDVAQAIIAPETNANSVMQLNMGKGKTSVIVPMVLAVLANTKQLARLIVPKSLLLPTAQVAQSRLGGLVGRELRHVPFSRRLTAASNGAELISIFKEHHEDLMSRSGVLLAAPEHILAFKLSGLQCLVDEKRDVARNMIEFQTQLVETMCRDVLDESDFTLAVQTQLVYPSGQLTAVDGAPHRWQLAQSLLALVEDNLRRLSAMFPHSIQFLQRPGNAFPMVYILNADIQDELRRCISRDISNGRVPFFRPSPDVASRQGAKKPRPSPAKIKHLMERALSDEASDNDIAAAAELFPDAQSVANGLTLVRGLLANGVLLTCLKKRWNVQYGLHPGRWPIAVPFEAKGVPSERSEFGHPDVAIFFTCLSFYYAGLDMRQFRQGLQRVLLHSDDPTTEYEQWMASSGAAQLPEELQHWTAINVDDESQVETLWMNLRFTRPVVNYYLNTFVFPVHARQFSVKLQASAWDLPLFTPETAAGDKGRSRGARTTGFSGTNDNKMMLPLTIKQEDLPSLRQTNAEVLTYLLQERNRQYVCAGQHGRRWLENDLLKSLQARKLRVLIDAGAFILEKNNEGLVRAWLQVDVHRPAAVYFDEKDNRAWVVFRDATVPKAPLVTTPFVDRLDECLVYFDEAHTRGVDLQLPAGAKGALTLGLGQTKDHTVQAAMRLRQLGSTQSLIFYAPPEVDQSIRDVCSEYSDEAPVALSSPHVITWLLEQTCKFNEQLCSLYASHGLDFCQRTDAQWKYKKCFLNTNARHSLLRVLERPERQSLAQLYGGRQAHTSSASEAFVLPEIQAFATTLHGQRRLEGASHRDGGANAGSAFAFEEIEQEREVEVQVEEIRVKQQRPKFSAMRFPGKVGDAICRFVRTGVLAGAQGYEQAFANIARTHLGRRYGVHETGSRLFVSEEFGNTIVKPALGRHPHDDFLRPVEWLLWSPSTETGLIIIPEELELLIPSLRASTHVHLVVYAAPVTRAMADFSRLNFYAFPALPKTYHMPTWLPIELGIVAGRLYMSFEESTHMAAYLARARGDAHGGGGTSFCGDPVGFLLEWLPLRRAAQDVMQTPAAYVCQGRPLRKDHPFFVRCGAGSPIRPTPPDEQSDQGGPKTASTTVGHSSTDSVEPSMQNLTLDSGKAGMDGSGTDGKGGEQ</sequence>
<comment type="caution">
    <text evidence="11">The sequence shown here is derived from an EMBL/GenBank/DDBJ whole genome shotgun (WGS) entry which is preliminary data.</text>
</comment>
<dbReference type="Pfam" id="PF20255">
    <property type="entry name" value="DUF6606"/>
    <property type="match status" value="1"/>
</dbReference>
<keyword evidence="3" id="KW-0645">Protease</keyword>
<dbReference type="EMBL" id="AZHD01000010">
    <property type="protein sequence ID" value="OAA59813.1"/>
    <property type="molecule type" value="Genomic_DNA"/>
</dbReference>
<evidence type="ECO:0000256" key="7">
    <source>
        <dbReference type="SAM" id="MobiDB-lite"/>
    </source>
</evidence>
<dbReference type="InterPro" id="IPR051346">
    <property type="entry name" value="OTU_Deubiquitinase"/>
</dbReference>
<comment type="catalytic activity">
    <reaction evidence="1">
        <text>Thiol-dependent hydrolysis of ester, thioester, amide, peptide and isopeptide bonds formed by the C-terminal Gly of ubiquitin (a 76-residue protein attached to proteins as an intracellular targeting signal).</text>
        <dbReference type="EC" id="3.4.19.12"/>
    </reaction>
</comment>
<evidence type="ECO:0000256" key="3">
    <source>
        <dbReference type="ARBA" id="ARBA00022670"/>
    </source>
</evidence>
<dbReference type="GO" id="GO:0006508">
    <property type="term" value="P:proteolysis"/>
    <property type="evidence" value="ECO:0007669"/>
    <property type="project" value="UniProtKB-KW"/>
</dbReference>
<feature type="domain" description="DUF3645" evidence="9">
    <location>
        <begin position="2488"/>
        <end position="2520"/>
    </location>
</feature>
<dbReference type="STRING" id="1081102.A0A167SPP3"/>
<feature type="region of interest" description="Disordered" evidence="7">
    <location>
        <begin position="1556"/>
        <end position="1576"/>
    </location>
</feature>
<evidence type="ECO:0000256" key="1">
    <source>
        <dbReference type="ARBA" id="ARBA00000707"/>
    </source>
</evidence>
<dbReference type="GO" id="GO:0004843">
    <property type="term" value="F:cysteine-type deubiquitinase activity"/>
    <property type="evidence" value="ECO:0007669"/>
    <property type="project" value="UniProtKB-EC"/>
</dbReference>
<feature type="domain" description="DUF3638" evidence="8">
    <location>
        <begin position="2130"/>
        <end position="2357"/>
    </location>
</feature>
<dbReference type="OrthoDB" id="3182339at2759"/>
<dbReference type="Pfam" id="PF12340">
    <property type="entry name" value="DUF3638"/>
    <property type="match status" value="1"/>
</dbReference>